<dbReference type="HOGENOM" id="CLU_169676_0_0_4"/>
<dbReference type="EMBL" id="FP475956">
    <property type="protein sequence ID" value="CAZ89496.1"/>
    <property type="molecule type" value="Genomic_DNA"/>
</dbReference>
<sequence length="111" mass="12017">MNKSEKAVLGACRITGMEVWDADYFDSEVPAHITLRDDLTGAFQFGLVQGDIDARVGGVGGVVRVEFSWSGADENDPMSGRGWLEVTGDQAQRRIFIYLGDDSAFTAVRAG</sequence>
<dbReference type="EMBL" id="CTRI01000027">
    <property type="protein sequence ID" value="CQR36048.1"/>
    <property type="molecule type" value="Genomic_DNA"/>
</dbReference>
<dbReference type="Proteomes" id="UP000078599">
    <property type="component" value="Unassembled WGS sequence"/>
</dbReference>
<organism evidence="1 3">
    <name type="scientific">Thiomonas arsenitoxydans (strain DSM 22701 / CIP 110005 / 3As)</name>
    <dbReference type="NCBI Taxonomy" id="426114"/>
    <lineage>
        <taxon>Bacteria</taxon>
        <taxon>Pseudomonadati</taxon>
        <taxon>Pseudomonadota</taxon>
        <taxon>Betaproteobacteria</taxon>
        <taxon>Burkholderiales</taxon>
        <taxon>Thiomonas</taxon>
    </lineage>
</organism>
<reference evidence="2 4" key="4">
    <citation type="submission" date="2015-03" db="EMBL/GenBank/DDBJ databases">
        <authorList>
            <person name="Regsiter A."/>
            <person name="william w."/>
        </authorList>
    </citation>
    <scope>NUCLEOTIDE SEQUENCE [LARGE SCALE GENOMIC DNA]</scope>
    <source>
        <strain evidence="2 4">CB1</strain>
    </source>
</reference>
<dbReference type="Proteomes" id="UP000002372">
    <property type="component" value="Chromosome"/>
</dbReference>
<evidence type="ECO:0000313" key="1">
    <source>
        <dbReference type="EMBL" id="CAZ89496.1"/>
    </source>
</evidence>
<accession>D6CLR8</accession>
<dbReference type="RefSeq" id="WP_013106770.1">
    <property type="nucleotide sequence ID" value="NC_014145.1"/>
</dbReference>
<evidence type="ECO:0000313" key="4">
    <source>
        <dbReference type="Proteomes" id="UP000078599"/>
    </source>
</evidence>
<keyword evidence="4" id="KW-1185">Reference proteome</keyword>
<reference evidence="1" key="3">
    <citation type="submission" date="2010-07" db="EMBL/GenBank/DDBJ databases">
        <authorList>
            <person name="Genoscope - CEA"/>
        </authorList>
    </citation>
    <scope>NUCLEOTIDE SEQUENCE</scope>
    <source>
        <strain evidence="1">3As</strain>
    </source>
</reference>
<name>D6CLR8_THIA3</name>
<reference key="1">
    <citation type="submission" date="2009-07" db="EMBL/GenBank/DDBJ databases">
        <authorList>
            <person name="Genoscope - CEA"/>
        </authorList>
    </citation>
    <scope>NUCLEOTIDE SEQUENCE</scope>
    <source>
        <strain>3As</strain>
    </source>
</reference>
<protein>
    <submittedName>
        <fullName evidence="1">Uncharacterized protein</fullName>
    </submittedName>
</protein>
<dbReference type="AlphaFoldDB" id="D6CLR8"/>
<reference evidence="3" key="2">
    <citation type="journal article" date="2010" name="PLoS Genet.">
        <title>Structure, function, and evolution of the Thiomonas spp. genome.</title>
        <authorList>
            <person name="Arsene-Ploetze F."/>
            <person name="Koechler S."/>
            <person name="Marchal M."/>
            <person name="Coppee J.Y."/>
            <person name="Chandler M."/>
            <person name="Bonnefoy V."/>
            <person name="Brochier-Armanet C."/>
            <person name="Barakat M."/>
            <person name="Barbe V."/>
            <person name="Battaglia-Brunet F."/>
            <person name="Bruneel O."/>
            <person name="Bryan C.G."/>
            <person name="Cleiss-Arnold J."/>
            <person name="Cruveiller S."/>
            <person name="Erhardt M."/>
            <person name="Heinrich-Salmeron A."/>
            <person name="Hommais F."/>
            <person name="Joulian C."/>
            <person name="Krin E."/>
            <person name="Lieutaud A."/>
            <person name="Lievremont D."/>
            <person name="Michel C."/>
            <person name="Muller D."/>
            <person name="Ortet P."/>
            <person name="Proux C."/>
            <person name="Siguier P."/>
            <person name="Roche D."/>
            <person name="Rouy Z."/>
            <person name="Salvignol G."/>
            <person name="Slyemi D."/>
            <person name="Talla E."/>
            <person name="Weiss S."/>
            <person name="Weissenbach J."/>
            <person name="Medigue C."/>
            <person name="Bertin P.N."/>
        </authorList>
    </citation>
    <scope>NUCLEOTIDE SEQUENCE [LARGE SCALE GENOMIC DNA]</scope>
    <source>
        <strain evidence="3">DSM 22701 / CIP 110005 / 3As</strain>
    </source>
</reference>
<evidence type="ECO:0000313" key="2">
    <source>
        <dbReference type="EMBL" id="CQR36048.1"/>
    </source>
</evidence>
<proteinExistence type="predicted"/>
<dbReference type="OrthoDB" id="282152at2"/>
<dbReference type="KEGG" id="thi:THI_2887"/>
<evidence type="ECO:0000313" key="3">
    <source>
        <dbReference type="Proteomes" id="UP000002372"/>
    </source>
</evidence>
<dbReference type="eggNOG" id="ENOG5032ZUE">
    <property type="taxonomic scope" value="Bacteria"/>
</dbReference>
<gene>
    <name evidence="1" type="ordered locus">THI_2887</name>
    <name evidence="2" type="ORF">THICB1_50338</name>
</gene>